<dbReference type="SUPFAM" id="SSF48452">
    <property type="entry name" value="TPR-like"/>
    <property type="match status" value="1"/>
</dbReference>
<name>X0Y540_9ZZZZ</name>
<dbReference type="Gene3D" id="3.40.50.10070">
    <property type="entry name" value="TolB, N-terminal domain"/>
    <property type="match status" value="1"/>
</dbReference>
<dbReference type="InterPro" id="IPR011990">
    <property type="entry name" value="TPR-like_helical_dom_sf"/>
</dbReference>
<sequence length="253" mass="29302">PKEIEQTIYKTLAKNPDGRYQKAEDILVDLIKLQKELESRISKEKTAVEKPKPSIAVLPFRNMSADPDQDYFCEGMSEEIINALTHIENLKVIARTSAFAFKDKHEDVREIGKKLDVENLLEGSVRKAGNRLRITAQLIKVSDGSHLWSEKYDREMEDIFDIQDEISLAIVDNLKVKLLGKERELIVKRYTENLEAYNLYLKGNYYWQMLTVEGFEKATECYEQAFKKDPHYALSYTGLASVYWLSSYWGNVS</sequence>
<reference evidence="1" key="1">
    <citation type="journal article" date="2014" name="Front. Microbiol.">
        <title>High frequency of phylogenetically diverse reductive dehalogenase-homologous genes in deep subseafloor sedimentary metagenomes.</title>
        <authorList>
            <person name="Kawai M."/>
            <person name="Futagami T."/>
            <person name="Toyoda A."/>
            <person name="Takaki Y."/>
            <person name="Nishi S."/>
            <person name="Hori S."/>
            <person name="Arai W."/>
            <person name="Tsubouchi T."/>
            <person name="Morono Y."/>
            <person name="Uchiyama I."/>
            <person name="Ito T."/>
            <person name="Fujiyama A."/>
            <person name="Inagaki F."/>
            <person name="Takami H."/>
        </authorList>
    </citation>
    <scope>NUCLEOTIDE SEQUENCE</scope>
    <source>
        <strain evidence="1">Expedition CK06-06</strain>
    </source>
</reference>
<dbReference type="EMBL" id="BARS01041411">
    <property type="protein sequence ID" value="GAG31946.1"/>
    <property type="molecule type" value="Genomic_DNA"/>
</dbReference>
<dbReference type="AlphaFoldDB" id="X0Y540"/>
<evidence type="ECO:0000313" key="1">
    <source>
        <dbReference type="EMBL" id="GAG31946.1"/>
    </source>
</evidence>
<feature type="non-terminal residue" evidence="1">
    <location>
        <position position="253"/>
    </location>
</feature>
<gene>
    <name evidence="1" type="ORF">S01H1_62988</name>
</gene>
<comment type="caution">
    <text evidence="1">The sequence shown here is derived from an EMBL/GenBank/DDBJ whole genome shotgun (WGS) entry which is preliminary data.</text>
</comment>
<organism evidence="1">
    <name type="scientific">marine sediment metagenome</name>
    <dbReference type="NCBI Taxonomy" id="412755"/>
    <lineage>
        <taxon>unclassified sequences</taxon>
        <taxon>metagenomes</taxon>
        <taxon>ecological metagenomes</taxon>
    </lineage>
</organism>
<dbReference type="Gene3D" id="1.25.40.10">
    <property type="entry name" value="Tetratricopeptide repeat domain"/>
    <property type="match status" value="1"/>
</dbReference>
<accession>X0Y540</accession>
<protein>
    <recommendedName>
        <fullName evidence="2">FlgO domain-containing protein</fullName>
    </recommendedName>
</protein>
<proteinExistence type="predicted"/>
<evidence type="ECO:0008006" key="2">
    <source>
        <dbReference type="Google" id="ProtNLM"/>
    </source>
</evidence>
<feature type="non-terminal residue" evidence="1">
    <location>
        <position position="1"/>
    </location>
</feature>